<feature type="transmembrane region" description="Helical" evidence="7">
    <location>
        <begin position="397"/>
        <end position="421"/>
    </location>
</feature>
<feature type="transmembrane region" description="Helical" evidence="7">
    <location>
        <begin position="623"/>
        <end position="647"/>
    </location>
</feature>
<dbReference type="PANTHER" id="PTHR30047:SF7">
    <property type="entry name" value="HIGH-AFFINITY CHOLINE TRANSPORT PROTEIN"/>
    <property type="match status" value="1"/>
</dbReference>
<feature type="transmembrane region" description="Helical" evidence="7">
    <location>
        <begin position="706"/>
        <end position="724"/>
    </location>
</feature>
<feature type="transmembrane region" description="Helical" evidence="7">
    <location>
        <begin position="116"/>
        <end position="136"/>
    </location>
</feature>
<dbReference type="AlphaFoldDB" id="A0A7S2SNV8"/>
<evidence type="ECO:0000256" key="2">
    <source>
        <dbReference type="ARBA" id="ARBA00022448"/>
    </source>
</evidence>
<dbReference type="PANTHER" id="PTHR30047">
    <property type="entry name" value="HIGH-AFFINITY CHOLINE TRANSPORT PROTEIN-RELATED"/>
    <property type="match status" value="1"/>
</dbReference>
<reference evidence="8" key="1">
    <citation type="submission" date="2021-01" db="EMBL/GenBank/DDBJ databases">
        <authorList>
            <person name="Corre E."/>
            <person name="Pelletier E."/>
            <person name="Niang G."/>
            <person name="Scheremetjew M."/>
            <person name="Finn R."/>
            <person name="Kale V."/>
            <person name="Holt S."/>
            <person name="Cochrane G."/>
            <person name="Meng A."/>
            <person name="Brown T."/>
            <person name="Cohen L."/>
        </authorList>
    </citation>
    <scope>NUCLEOTIDE SEQUENCE</scope>
    <source>
        <strain evidence="8">CCMP1243</strain>
    </source>
</reference>
<feature type="transmembrane region" description="Helical" evidence="7">
    <location>
        <begin position="593"/>
        <end position="611"/>
    </location>
</feature>
<dbReference type="GO" id="GO:0022857">
    <property type="term" value="F:transmembrane transporter activity"/>
    <property type="evidence" value="ECO:0007669"/>
    <property type="project" value="InterPro"/>
</dbReference>
<dbReference type="GO" id="GO:0005886">
    <property type="term" value="C:plasma membrane"/>
    <property type="evidence" value="ECO:0007669"/>
    <property type="project" value="UniProtKB-SubCell"/>
</dbReference>
<dbReference type="Pfam" id="PF02028">
    <property type="entry name" value="BCCT"/>
    <property type="match status" value="2"/>
</dbReference>
<organism evidence="8">
    <name type="scientific">Rhizochromulina marina</name>
    <dbReference type="NCBI Taxonomy" id="1034831"/>
    <lineage>
        <taxon>Eukaryota</taxon>
        <taxon>Sar</taxon>
        <taxon>Stramenopiles</taxon>
        <taxon>Ochrophyta</taxon>
        <taxon>Dictyochophyceae</taxon>
        <taxon>Rhizochromulinales</taxon>
        <taxon>Rhizochromulina</taxon>
    </lineage>
</organism>
<proteinExistence type="predicted"/>
<feature type="transmembrane region" description="Helical" evidence="7">
    <location>
        <begin position="327"/>
        <end position="345"/>
    </location>
</feature>
<feature type="transmembrane region" description="Helical" evidence="7">
    <location>
        <begin position="546"/>
        <end position="566"/>
    </location>
</feature>
<evidence type="ECO:0000256" key="3">
    <source>
        <dbReference type="ARBA" id="ARBA00022475"/>
    </source>
</evidence>
<feature type="transmembrane region" description="Helical" evidence="7">
    <location>
        <begin position="300"/>
        <end position="321"/>
    </location>
</feature>
<dbReference type="EMBL" id="HBHJ01025933">
    <property type="protein sequence ID" value="CAD9705598.1"/>
    <property type="molecule type" value="Transcribed_RNA"/>
</dbReference>
<evidence type="ECO:0000256" key="6">
    <source>
        <dbReference type="ARBA" id="ARBA00023136"/>
    </source>
</evidence>
<dbReference type="InterPro" id="IPR000060">
    <property type="entry name" value="BCCT_transptr"/>
</dbReference>
<comment type="subcellular location">
    <subcellularLocation>
        <location evidence="1">Cell membrane</location>
        <topology evidence="1">Multi-pass membrane protein</topology>
    </subcellularLocation>
</comment>
<evidence type="ECO:0000256" key="5">
    <source>
        <dbReference type="ARBA" id="ARBA00022989"/>
    </source>
</evidence>
<evidence type="ECO:0000313" key="8">
    <source>
        <dbReference type="EMBL" id="CAD9705598.1"/>
    </source>
</evidence>
<feature type="transmembrane region" description="Helical" evidence="7">
    <location>
        <begin position="75"/>
        <end position="96"/>
    </location>
</feature>
<feature type="transmembrane region" description="Helical" evidence="7">
    <location>
        <begin position="207"/>
        <end position="229"/>
    </location>
</feature>
<name>A0A7S2SNV8_9STRA</name>
<keyword evidence="5 7" id="KW-1133">Transmembrane helix</keyword>
<keyword evidence="4 7" id="KW-0812">Transmembrane</keyword>
<keyword evidence="2" id="KW-0813">Transport</keyword>
<evidence type="ECO:0000256" key="1">
    <source>
        <dbReference type="ARBA" id="ARBA00004651"/>
    </source>
</evidence>
<feature type="transmembrane region" description="Helical" evidence="7">
    <location>
        <begin position="260"/>
        <end position="279"/>
    </location>
</feature>
<keyword evidence="3" id="KW-1003">Cell membrane</keyword>
<evidence type="ECO:0000256" key="4">
    <source>
        <dbReference type="ARBA" id="ARBA00022692"/>
    </source>
</evidence>
<feature type="transmembrane region" description="Helical" evidence="7">
    <location>
        <begin position="433"/>
        <end position="451"/>
    </location>
</feature>
<feature type="transmembrane region" description="Helical" evidence="7">
    <location>
        <begin position="157"/>
        <end position="175"/>
    </location>
</feature>
<protein>
    <submittedName>
        <fullName evidence="8">Uncharacterized protein</fullName>
    </submittedName>
</protein>
<sequence>MAEDPQSQGVPAVVKDPAPEVAVLIEEEEAPKVDAEVGKTLDDNSVVKPCAPKEKRDFPMRETVISLGSGGELRFNWFVSLFGLAFLWGISIYCMVEPDKAKVTLDEWFAETIQYFTWFYIVGNPIMTFFIFWLAYRYGNIKLGHKDAEPEFSDMSYFAMLFSAGVGVGLFFYGVSEPLWHQNSNYFSEAGYRSQDEIDQWALEITLYHWGFAGWSPYIMIAICCGLASYAFDLPLTVRSCFYPIFGEYIWGWIGDAIDGWSVVMTVAGVCTSLGLGVIQITTGLQRLEWVDPTKTELTGVYVAIIWIVTAFATISVVTGLKMGIKFLSVLGFSLGCLILFLCFVMEKSYYLMNLLVQTTGFYMQWSIFQVPFWTDSFGSLNPGEGRSVDGNSSETWWIGAWTVFYMAWWVAWACFVGLFIARISKNRTIRSVVFGVFLAPTAYAIIWFSFMGGIGLRQARQALELEKLGTDFFQDAAHYQSDSSEFCYDVPQEDVYVDGVEDPIFVNTLPGITPVCKFDTTSSPAAWFNVMYSYSYPGTGPDGNFGGFGQFLSGLSIFTLAIYFITSSDSGSLVVDTLASNGAEEHHWLQRVFWAFTEGGVATGLLVAGGSDALGALQAASIVFGLPFNFLIIIMCWCILVMCRTLEEHGQANENMDARLFMPKKTWKMPVYGGICNVMEVLFSFGNINKTLQASGLTAPTAQHFVGFAKNALFPFVTLYSVYSAIDLKGKNKVTNIIGTLSYASLHVGWIVLFICGTINYGFVALAWTMFFTNTCILISVRMTLRGMIGISGNIVGDFVACSFLYPQALLQMEIQLAAEGDLSAGDS</sequence>
<keyword evidence="6 7" id="KW-0472">Membrane</keyword>
<gene>
    <name evidence="8" type="ORF">RMAR1173_LOCUS17117</name>
</gene>
<accession>A0A7S2SNV8</accession>
<evidence type="ECO:0000256" key="7">
    <source>
        <dbReference type="SAM" id="Phobius"/>
    </source>
</evidence>